<dbReference type="NCBIfam" id="NF038076">
    <property type="entry name" value="fam_STM4015"/>
    <property type="match status" value="1"/>
</dbReference>
<dbReference type="PATRIC" id="fig|84531.8.peg.2380"/>
<dbReference type="InterPro" id="IPR047722">
    <property type="entry name" value="STM4015-like"/>
</dbReference>
<evidence type="ECO:0000313" key="2">
    <source>
        <dbReference type="Proteomes" id="UP000060787"/>
    </source>
</evidence>
<dbReference type="InterPro" id="IPR032675">
    <property type="entry name" value="LRR_dom_sf"/>
</dbReference>
<sequence>MHRRCVGRLDAQTARGYAVGPGLGMLAAHSGKEPLVAIGEYSQIYRGKRIVNFSMGETPAGGDVVYRLHQDYDSAESQGDLLGSLLSQVDPGTLDALVVGPWSEAHDEGPSGYLDLLIERRAELPALKGLFVGDMTYEDCEISWIIQTSYNALLAAYPALESLRIRGSSSLELQAFEHEHLQELAIECGGLPSKIVDALAGSRLPALHHLELWLGDDNYGYDGDLATYQRLFTAIQPERLRYLGLRNASISDELAVWLAAQPWLGGLQTLDLSLGTIGDVGAQALFESPNLGGIERINLSHHYISPEWQKKLASLPCEVVLDEHEDEDDGERYVAVAE</sequence>
<name>A0A0S2FAC6_LYSAN</name>
<accession>A0A0S2FAC6</accession>
<dbReference type="Gene3D" id="3.80.10.10">
    <property type="entry name" value="Ribonuclease Inhibitor"/>
    <property type="match status" value="1"/>
</dbReference>
<reference evidence="1 2" key="1">
    <citation type="journal article" date="2015" name="BMC Genomics">
        <title>Comparative genomics and metabolic profiling of the genus Lysobacter.</title>
        <authorList>
            <person name="de Bruijn I."/>
            <person name="Cheng X."/>
            <person name="de Jager V."/>
            <person name="Exposito R.G."/>
            <person name="Watrous J."/>
            <person name="Patel N."/>
            <person name="Postma J."/>
            <person name="Dorrestein P.C."/>
            <person name="Kobayashi D."/>
            <person name="Raaijmakers J.M."/>
        </authorList>
    </citation>
    <scope>NUCLEOTIDE SEQUENCE [LARGE SCALE GENOMIC DNA]</scope>
    <source>
        <strain evidence="1 2">76</strain>
    </source>
</reference>
<dbReference type="eggNOG" id="COG4886">
    <property type="taxonomic scope" value="Bacteria"/>
</dbReference>
<evidence type="ECO:0000313" key="1">
    <source>
        <dbReference type="EMBL" id="ALN80501.1"/>
    </source>
</evidence>
<evidence type="ECO:0008006" key="3">
    <source>
        <dbReference type="Google" id="ProtNLM"/>
    </source>
</evidence>
<gene>
    <name evidence="1" type="ORF">LA76x_2370</name>
</gene>
<dbReference type="KEGG" id="lab:LA76x_2370"/>
<protein>
    <recommendedName>
        <fullName evidence="3">CalU2</fullName>
    </recommendedName>
</protein>
<proteinExistence type="predicted"/>
<dbReference type="Proteomes" id="UP000060787">
    <property type="component" value="Chromosome"/>
</dbReference>
<dbReference type="EMBL" id="CP011129">
    <property type="protein sequence ID" value="ALN80501.1"/>
    <property type="molecule type" value="Genomic_DNA"/>
</dbReference>
<dbReference type="AlphaFoldDB" id="A0A0S2FAC6"/>
<keyword evidence="2" id="KW-1185">Reference proteome</keyword>
<organism evidence="1 2">
    <name type="scientific">Lysobacter antibioticus</name>
    <dbReference type="NCBI Taxonomy" id="84531"/>
    <lineage>
        <taxon>Bacteria</taxon>
        <taxon>Pseudomonadati</taxon>
        <taxon>Pseudomonadota</taxon>
        <taxon>Gammaproteobacteria</taxon>
        <taxon>Lysobacterales</taxon>
        <taxon>Lysobacteraceae</taxon>
        <taxon>Lysobacter</taxon>
    </lineage>
</organism>
<dbReference type="SUPFAM" id="SSF52047">
    <property type="entry name" value="RNI-like"/>
    <property type="match status" value="1"/>
</dbReference>
<dbReference type="STRING" id="84531.LA76x_2370"/>